<feature type="compositionally biased region" description="Basic and acidic residues" evidence="1">
    <location>
        <begin position="115"/>
        <end position="130"/>
    </location>
</feature>
<sequence>QDISQTHALALPCPHSEQTDPAGLCHDHRPHISCLNLLHHIHPHTAPFPTVLRKITENSRRPAEDREDDYTFLPASPSKKRKTSDTSTFAHLGPIPFPPLSLNQQHSPTLPHIPIDPRHDQNAPRSRDQDALVAISSRPSQIGNGTVYQDAIIASSTAHDDQTHPSTVPNNDPTLPAISTGAPSPASKASPRSPCSPCSPPYWDIPSPDPGDDSPSSPSRSFPVETSSLLPVTASSPIADSTPLAEDLSSARPRRTTSTSTTSSVTRPSRRSKPSMQPRWHTQSYMVFLALRQHPAKCLPRTQLIKAALEMDKKISEERGLPRVFRGKDET</sequence>
<dbReference type="AlphaFoldDB" id="A0A433P5T2"/>
<feature type="compositionally biased region" description="Low complexity" evidence="1">
    <location>
        <begin position="182"/>
        <end position="196"/>
    </location>
</feature>
<evidence type="ECO:0000256" key="1">
    <source>
        <dbReference type="SAM" id="MobiDB-lite"/>
    </source>
</evidence>
<feature type="compositionally biased region" description="Low complexity" evidence="1">
    <location>
        <begin position="213"/>
        <end position="223"/>
    </location>
</feature>
<proteinExistence type="predicted"/>
<dbReference type="EMBL" id="RBNJ01032122">
    <property type="protein sequence ID" value="RUS12890.1"/>
    <property type="molecule type" value="Genomic_DNA"/>
</dbReference>
<feature type="region of interest" description="Disordered" evidence="1">
    <location>
        <begin position="157"/>
        <end position="279"/>
    </location>
</feature>
<accession>A0A433P5T2</accession>
<feature type="region of interest" description="Disordered" evidence="1">
    <location>
        <begin position="58"/>
        <end position="131"/>
    </location>
</feature>
<evidence type="ECO:0000313" key="3">
    <source>
        <dbReference type="Proteomes" id="UP000274822"/>
    </source>
</evidence>
<feature type="compositionally biased region" description="Low complexity" evidence="1">
    <location>
        <begin position="256"/>
        <end position="267"/>
    </location>
</feature>
<dbReference type="Proteomes" id="UP000274822">
    <property type="component" value="Unassembled WGS sequence"/>
</dbReference>
<feature type="compositionally biased region" description="Polar residues" evidence="1">
    <location>
        <begin position="224"/>
        <end position="239"/>
    </location>
</feature>
<keyword evidence="3" id="KW-1185">Reference proteome</keyword>
<evidence type="ECO:0000313" key="2">
    <source>
        <dbReference type="EMBL" id="RUS12890.1"/>
    </source>
</evidence>
<reference evidence="2 3" key="1">
    <citation type="journal article" date="2018" name="New Phytol.">
        <title>Phylogenomics of Endogonaceae and evolution of mycorrhizas within Mucoromycota.</title>
        <authorList>
            <person name="Chang Y."/>
            <person name="Desiro A."/>
            <person name="Na H."/>
            <person name="Sandor L."/>
            <person name="Lipzen A."/>
            <person name="Clum A."/>
            <person name="Barry K."/>
            <person name="Grigoriev I.V."/>
            <person name="Martin F.M."/>
            <person name="Stajich J.E."/>
            <person name="Smith M.E."/>
            <person name="Bonito G."/>
            <person name="Spatafora J.W."/>
        </authorList>
    </citation>
    <scope>NUCLEOTIDE SEQUENCE [LARGE SCALE GENOMIC DNA]</scope>
    <source>
        <strain evidence="2 3">AD002</strain>
    </source>
</reference>
<gene>
    <name evidence="2" type="ORF">BC938DRAFT_478327</name>
</gene>
<feature type="compositionally biased region" description="Polar residues" evidence="1">
    <location>
        <begin position="164"/>
        <end position="173"/>
    </location>
</feature>
<feature type="non-terminal residue" evidence="2">
    <location>
        <position position="1"/>
    </location>
</feature>
<comment type="caution">
    <text evidence="2">The sequence shown here is derived from an EMBL/GenBank/DDBJ whole genome shotgun (WGS) entry which is preliminary data.</text>
</comment>
<name>A0A433P5T2_9FUNG</name>
<organism evidence="2 3">
    <name type="scientific">Jimgerdemannia flammicorona</name>
    <dbReference type="NCBI Taxonomy" id="994334"/>
    <lineage>
        <taxon>Eukaryota</taxon>
        <taxon>Fungi</taxon>
        <taxon>Fungi incertae sedis</taxon>
        <taxon>Mucoromycota</taxon>
        <taxon>Mucoromycotina</taxon>
        <taxon>Endogonomycetes</taxon>
        <taxon>Endogonales</taxon>
        <taxon>Endogonaceae</taxon>
        <taxon>Jimgerdemannia</taxon>
    </lineage>
</organism>
<protein>
    <submittedName>
        <fullName evidence="2">Uncharacterized protein</fullName>
    </submittedName>
</protein>